<dbReference type="FunFam" id="3.40.50.150:FF:000200">
    <property type="entry name" value="Citrate synthase lysine methyltransferase"/>
    <property type="match status" value="1"/>
</dbReference>
<comment type="catalytic activity">
    <reaction evidence="8">
        <text>L-lysyl-[citrate synthase] + S-adenosyl-L-methionine = N(6)-methyl-L-lysyl-[citrate synthase] + S-adenosyl-L-homocysteine + H(+)</text>
        <dbReference type="Rhea" id="RHEA:55544"/>
        <dbReference type="Rhea" id="RHEA-COMP:14212"/>
        <dbReference type="Rhea" id="RHEA-COMP:14213"/>
        <dbReference type="ChEBI" id="CHEBI:15378"/>
        <dbReference type="ChEBI" id="CHEBI:29969"/>
        <dbReference type="ChEBI" id="CHEBI:57856"/>
        <dbReference type="ChEBI" id="CHEBI:59789"/>
        <dbReference type="ChEBI" id="CHEBI:61929"/>
    </reaction>
</comment>
<keyword evidence="7" id="KW-0496">Mitochondrion</keyword>
<dbReference type="PhylomeDB" id="A7RWN9"/>
<organism evidence="15 16">
    <name type="scientific">Nematostella vectensis</name>
    <name type="common">Starlet sea anemone</name>
    <dbReference type="NCBI Taxonomy" id="45351"/>
    <lineage>
        <taxon>Eukaryota</taxon>
        <taxon>Metazoa</taxon>
        <taxon>Cnidaria</taxon>
        <taxon>Anthozoa</taxon>
        <taxon>Hexacorallia</taxon>
        <taxon>Actiniaria</taxon>
        <taxon>Edwardsiidae</taxon>
        <taxon>Nematostella</taxon>
    </lineage>
</organism>
<evidence type="ECO:0000313" key="15">
    <source>
        <dbReference type="EMBL" id="EDO44200.1"/>
    </source>
</evidence>
<dbReference type="Gene3D" id="3.40.50.150">
    <property type="entry name" value="Vaccinia Virus protein VP39"/>
    <property type="match status" value="1"/>
</dbReference>
<dbReference type="CDD" id="cd02440">
    <property type="entry name" value="AdoMet_MTases"/>
    <property type="match status" value="1"/>
</dbReference>
<evidence type="ECO:0000256" key="11">
    <source>
        <dbReference type="ARBA" id="ARBA00058794"/>
    </source>
</evidence>
<proteinExistence type="inferred from homology"/>
<sequence length="216" mass="24584">MKNTNLSDMSFWEKFYKSRGPNNTFEWFLDFQDVHNSLDKYIHKDSHINTLDLGCGTSEFCIQLFYYLRGNCKVAGIDFSEEAIQVMRNLLRQHGLDDSVFSLHVGNVLDLPFSRECFDIIIDKGTADAVLRSPAAETAFCAVLVEACRVLKSEGTILQFSDESPEVRMDLLTKASQLCHQQNMGHMSFYFQEIGCRSGIERFMYVLQKTGPTGTS</sequence>
<dbReference type="STRING" id="45351.A7RWN9"/>
<comment type="function">
    <text evidence="11">Protein-lysine methyltransferase that selectively trimethylates citrate synthase (CS) in mitochondria. Seems to conduct trimethylation in a highly distributive manner rather than in a processive manner, and thus introduces a single methyl group per binding event.</text>
</comment>
<dbReference type="KEGG" id="nve:5516166"/>
<comment type="catalytic activity">
    <reaction evidence="9">
        <text>N(6),N(6)-dimethyl-L-lysyl-[citrate synthase] + S-adenosyl-L-methionine = N(6),N(6),N(6)-trimethyl-L-lysyl-[citrate synthase] + S-adenosyl-L-homocysteine + H(+)</text>
        <dbReference type="Rhea" id="RHEA:55552"/>
        <dbReference type="Rhea" id="RHEA-COMP:14214"/>
        <dbReference type="Rhea" id="RHEA-COMP:14215"/>
        <dbReference type="ChEBI" id="CHEBI:15378"/>
        <dbReference type="ChEBI" id="CHEBI:57856"/>
        <dbReference type="ChEBI" id="CHEBI:59789"/>
        <dbReference type="ChEBI" id="CHEBI:61961"/>
        <dbReference type="ChEBI" id="CHEBI:61976"/>
    </reaction>
</comment>
<comment type="subcellular location">
    <subcellularLocation>
        <location evidence="1">Mitochondrion</location>
    </subcellularLocation>
</comment>
<dbReference type="Proteomes" id="UP000001593">
    <property type="component" value="Unassembled WGS sequence"/>
</dbReference>
<dbReference type="InParanoid" id="A7RWN9"/>
<dbReference type="GO" id="GO:0005739">
    <property type="term" value="C:mitochondrion"/>
    <property type="evidence" value="ECO:0007669"/>
    <property type="project" value="UniProtKB-SubCell"/>
</dbReference>
<gene>
    <name evidence="15" type="ORF">NEMVEDRAFT_v1g95910</name>
</gene>
<evidence type="ECO:0000256" key="13">
    <source>
        <dbReference type="ARBA" id="ARBA00083084"/>
    </source>
</evidence>
<evidence type="ECO:0000256" key="10">
    <source>
        <dbReference type="ARBA" id="ARBA00052681"/>
    </source>
</evidence>
<evidence type="ECO:0000256" key="4">
    <source>
        <dbReference type="ARBA" id="ARBA00022679"/>
    </source>
</evidence>
<evidence type="ECO:0000256" key="5">
    <source>
        <dbReference type="ARBA" id="ARBA00022691"/>
    </source>
</evidence>
<dbReference type="PANTHER" id="PTHR12176">
    <property type="entry name" value="SAM-DEPENDENT METHYLTRANSFERASE SUPERFAMILY PROTEIN"/>
    <property type="match status" value="1"/>
</dbReference>
<evidence type="ECO:0000256" key="2">
    <source>
        <dbReference type="ARBA" id="ARBA00008361"/>
    </source>
</evidence>
<dbReference type="GO" id="GO:0032259">
    <property type="term" value="P:methylation"/>
    <property type="evidence" value="ECO:0007669"/>
    <property type="project" value="UniProtKB-KW"/>
</dbReference>
<evidence type="ECO:0000256" key="9">
    <source>
        <dbReference type="ARBA" id="ARBA00052621"/>
    </source>
</evidence>
<dbReference type="OMA" id="GNCLAHR"/>
<keyword evidence="5" id="KW-0949">S-adenosyl-L-methionine</keyword>
<evidence type="ECO:0000256" key="7">
    <source>
        <dbReference type="ARBA" id="ARBA00023128"/>
    </source>
</evidence>
<evidence type="ECO:0000256" key="12">
    <source>
        <dbReference type="ARBA" id="ARBA00068729"/>
    </source>
</evidence>
<dbReference type="AlphaFoldDB" id="A7RWN9"/>
<dbReference type="InterPro" id="IPR029063">
    <property type="entry name" value="SAM-dependent_MTases_sf"/>
</dbReference>
<dbReference type="OrthoDB" id="411785at2759"/>
<dbReference type="HOGENOM" id="CLU_098158_0_0_1"/>
<dbReference type="PANTHER" id="PTHR12176:SF83">
    <property type="entry name" value="CITRATE SYNTHASE-LYSINE N-METHYLTRANSFERASE CSKMT, MITOCHONDRIAL"/>
    <property type="match status" value="1"/>
</dbReference>
<keyword evidence="6" id="KW-0809">Transit peptide</keyword>
<comment type="similarity">
    <text evidence="2">Belongs to the methyltransferase superfamily.</text>
</comment>
<dbReference type="SUPFAM" id="SSF53335">
    <property type="entry name" value="S-adenosyl-L-methionine-dependent methyltransferases"/>
    <property type="match status" value="1"/>
</dbReference>
<dbReference type="InterPro" id="IPR025714">
    <property type="entry name" value="Methyltranfer_dom"/>
</dbReference>
<evidence type="ECO:0000256" key="3">
    <source>
        <dbReference type="ARBA" id="ARBA00022603"/>
    </source>
</evidence>
<accession>A7RWN9</accession>
<evidence type="ECO:0000256" key="6">
    <source>
        <dbReference type="ARBA" id="ARBA00022946"/>
    </source>
</evidence>
<feature type="domain" description="Methyltransferase" evidence="14">
    <location>
        <begin position="45"/>
        <end position="209"/>
    </location>
</feature>
<dbReference type="Pfam" id="PF13847">
    <property type="entry name" value="Methyltransf_31"/>
    <property type="match status" value="1"/>
</dbReference>
<dbReference type="EMBL" id="DS469547">
    <property type="protein sequence ID" value="EDO44200.1"/>
    <property type="molecule type" value="Genomic_DNA"/>
</dbReference>
<name>A7RWN9_NEMVE</name>
<evidence type="ECO:0000256" key="8">
    <source>
        <dbReference type="ARBA" id="ARBA00051191"/>
    </source>
</evidence>
<dbReference type="eggNOG" id="KOG2352">
    <property type="taxonomic scope" value="Eukaryota"/>
</dbReference>
<reference evidence="15 16" key="1">
    <citation type="journal article" date="2007" name="Science">
        <title>Sea anemone genome reveals ancestral eumetazoan gene repertoire and genomic organization.</title>
        <authorList>
            <person name="Putnam N.H."/>
            <person name="Srivastava M."/>
            <person name="Hellsten U."/>
            <person name="Dirks B."/>
            <person name="Chapman J."/>
            <person name="Salamov A."/>
            <person name="Terry A."/>
            <person name="Shapiro H."/>
            <person name="Lindquist E."/>
            <person name="Kapitonov V.V."/>
            <person name="Jurka J."/>
            <person name="Genikhovich G."/>
            <person name="Grigoriev I.V."/>
            <person name="Lucas S.M."/>
            <person name="Steele R.E."/>
            <person name="Finnerty J.R."/>
            <person name="Technau U."/>
            <person name="Martindale M.Q."/>
            <person name="Rokhsar D.S."/>
        </authorList>
    </citation>
    <scope>NUCLEOTIDE SEQUENCE [LARGE SCALE GENOMIC DNA]</scope>
    <source>
        <strain evidence="16">CH2 X CH6</strain>
    </source>
</reference>
<dbReference type="GO" id="GO:0008168">
    <property type="term" value="F:methyltransferase activity"/>
    <property type="evidence" value="ECO:0007669"/>
    <property type="project" value="UniProtKB-KW"/>
</dbReference>
<keyword evidence="16" id="KW-1185">Reference proteome</keyword>
<keyword evidence="3" id="KW-0489">Methyltransferase</keyword>
<keyword evidence="4" id="KW-0808">Transferase</keyword>
<evidence type="ECO:0000259" key="14">
    <source>
        <dbReference type="Pfam" id="PF13847"/>
    </source>
</evidence>
<comment type="catalytic activity">
    <reaction evidence="10">
        <text>N(6)-methyl-L-lysyl-[citrate synthase] + S-adenosyl-L-methionine = N(6),N(6)-dimethyl-L-lysyl-[citrate synthase] + S-adenosyl-L-homocysteine + H(+)</text>
        <dbReference type="Rhea" id="RHEA:55548"/>
        <dbReference type="Rhea" id="RHEA-COMP:14213"/>
        <dbReference type="Rhea" id="RHEA-COMP:14214"/>
        <dbReference type="ChEBI" id="CHEBI:15378"/>
        <dbReference type="ChEBI" id="CHEBI:57856"/>
        <dbReference type="ChEBI" id="CHEBI:59789"/>
        <dbReference type="ChEBI" id="CHEBI:61929"/>
        <dbReference type="ChEBI" id="CHEBI:61976"/>
    </reaction>
</comment>
<evidence type="ECO:0000313" key="16">
    <source>
        <dbReference type="Proteomes" id="UP000001593"/>
    </source>
</evidence>
<dbReference type="InterPro" id="IPR051419">
    <property type="entry name" value="Lys/N-term_MeTrsfase_sf"/>
</dbReference>
<evidence type="ECO:0000256" key="1">
    <source>
        <dbReference type="ARBA" id="ARBA00004173"/>
    </source>
</evidence>
<protein>
    <recommendedName>
        <fullName evidence="12">Citrate synthase-lysine N-methyltransferase CSKMT, mitochondrial</fullName>
    </recommendedName>
    <alternativeName>
        <fullName evidence="13">Methyltransferase-like protein 12, mitochondrial</fullName>
    </alternativeName>
</protein>